<proteinExistence type="inferred from homology"/>
<comment type="caution">
    <text evidence="2">The sequence shown here is derived from an EMBL/GenBank/DDBJ whole genome shotgun (WGS) entry which is preliminary data.</text>
</comment>
<name>A0A839EIA3_9MICO</name>
<evidence type="ECO:0000313" key="2">
    <source>
        <dbReference type="EMBL" id="MBA8849015.1"/>
    </source>
</evidence>
<evidence type="ECO:0000313" key="3">
    <source>
        <dbReference type="Proteomes" id="UP000585905"/>
    </source>
</evidence>
<dbReference type="AlphaFoldDB" id="A0A839EIA3"/>
<gene>
    <name evidence="2" type="ORF">FHX53_002632</name>
</gene>
<dbReference type="Pfam" id="PF02104">
    <property type="entry name" value="SURF1"/>
    <property type="match status" value="1"/>
</dbReference>
<dbReference type="Proteomes" id="UP000585905">
    <property type="component" value="Unassembled WGS sequence"/>
</dbReference>
<dbReference type="EMBL" id="JACGWX010000010">
    <property type="protein sequence ID" value="MBA8849015.1"/>
    <property type="molecule type" value="Genomic_DNA"/>
</dbReference>
<dbReference type="GO" id="GO:0005886">
    <property type="term" value="C:plasma membrane"/>
    <property type="evidence" value="ECO:0007669"/>
    <property type="project" value="UniProtKB-SubCell"/>
</dbReference>
<keyword evidence="1" id="KW-0472">Membrane</keyword>
<reference evidence="2 3" key="1">
    <citation type="submission" date="2020-07" db="EMBL/GenBank/DDBJ databases">
        <title>Sequencing the genomes of 1000 actinobacteria strains.</title>
        <authorList>
            <person name="Klenk H.-P."/>
        </authorList>
    </citation>
    <scope>NUCLEOTIDE SEQUENCE [LARGE SCALE GENOMIC DNA]</scope>
    <source>
        <strain evidence="2 3">DSM 19663</strain>
    </source>
</reference>
<comment type="caution">
    <text evidence="1">Lacks conserved residue(s) required for the propagation of feature annotation.</text>
</comment>
<dbReference type="RefSeq" id="WP_182491819.1">
    <property type="nucleotide sequence ID" value="NZ_BAAAOV010000001.1"/>
</dbReference>
<comment type="subcellular location">
    <subcellularLocation>
        <location evidence="1">Cell membrane</location>
        <topology evidence="1">Multi-pass membrane protein</topology>
    </subcellularLocation>
</comment>
<organism evidence="2 3">
    <name type="scientific">Microcella alkalica</name>
    <dbReference type="NCBI Taxonomy" id="355930"/>
    <lineage>
        <taxon>Bacteria</taxon>
        <taxon>Bacillati</taxon>
        <taxon>Actinomycetota</taxon>
        <taxon>Actinomycetes</taxon>
        <taxon>Micrococcales</taxon>
        <taxon>Microbacteriaceae</taxon>
        <taxon>Microcella</taxon>
    </lineage>
</organism>
<keyword evidence="1" id="KW-1133">Transmembrane helix</keyword>
<evidence type="ECO:0000256" key="1">
    <source>
        <dbReference type="RuleBase" id="RU363076"/>
    </source>
</evidence>
<dbReference type="CDD" id="cd06662">
    <property type="entry name" value="SURF1"/>
    <property type="match status" value="1"/>
</dbReference>
<dbReference type="InterPro" id="IPR002994">
    <property type="entry name" value="Surf1/Shy1"/>
</dbReference>
<keyword evidence="1" id="KW-0812">Transmembrane</keyword>
<dbReference type="PROSITE" id="PS50895">
    <property type="entry name" value="SURF1"/>
    <property type="match status" value="1"/>
</dbReference>
<feature type="transmembrane region" description="Helical" evidence="1">
    <location>
        <begin position="201"/>
        <end position="222"/>
    </location>
</feature>
<keyword evidence="1" id="KW-1003">Cell membrane</keyword>
<comment type="similarity">
    <text evidence="1">Belongs to the SURF1 family.</text>
</comment>
<protein>
    <recommendedName>
        <fullName evidence="1">SURF1-like protein</fullName>
    </recommendedName>
</protein>
<sequence length="250" mass="26794">MWRIARRPKWIAALLLALGVAAVFAALGQWQLERSIEAATVIERDTETPVPLESVAEPQEVMTSDASGRTVSVDGTWVEGDDVVATGRESGGEPGDWIVRHLVTSDGASLAVVVGFVAPGADIPDLPVGEASLVGRYVPSESPQQSDFEAGERRAIAVAELINLWRDVDLVYSGYLAAADAPPGLEEIAAPPPEGDVELNLLNLFYAIEWVLFGGFAVYLWWRLVRDEYEKEQAALAEASTAAEAPSPPA</sequence>
<accession>A0A839EIA3</accession>
<keyword evidence="3" id="KW-1185">Reference proteome</keyword>